<keyword evidence="7 9" id="KW-1133">Transmembrane helix</keyword>
<keyword evidence="5" id="KW-0547">Nucleotide-binding</keyword>
<dbReference type="PANTHER" id="PTHR13954:SF6">
    <property type="entry name" value="NON-SPECIFIC SERINE_THREONINE PROTEIN KINASE"/>
    <property type="match status" value="1"/>
</dbReference>
<evidence type="ECO:0000313" key="12">
    <source>
        <dbReference type="Proteomes" id="UP000050790"/>
    </source>
</evidence>
<dbReference type="Gene3D" id="1.10.510.10">
    <property type="entry name" value="Transferase(Phosphotransferase) domain 1"/>
    <property type="match status" value="2"/>
</dbReference>
<dbReference type="Pfam" id="PF00069">
    <property type="entry name" value="Pkinase"/>
    <property type="match status" value="2"/>
</dbReference>
<dbReference type="PANTHER" id="PTHR13954">
    <property type="entry name" value="IRE1-RELATED"/>
    <property type="match status" value="1"/>
</dbReference>
<dbReference type="Gene3D" id="1.20.1440.180">
    <property type="entry name" value="KEN domain"/>
    <property type="match status" value="1"/>
</dbReference>
<reference evidence="13" key="1">
    <citation type="submission" date="2023-11" db="UniProtKB">
        <authorList>
            <consortium name="WormBaseParasite"/>
        </authorList>
    </citation>
    <scope>IDENTIFICATION</scope>
</reference>
<evidence type="ECO:0000256" key="9">
    <source>
        <dbReference type="SAM" id="Phobius"/>
    </source>
</evidence>
<feature type="compositionally biased region" description="Low complexity" evidence="8">
    <location>
        <begin position="286"/>
        <end position="299"/>
    </location>
</feature>
<dbReference type="InterPro" id="IPR011009">
    <property type="entry name" value="Kinase-like_dom_sf"/>
</dbReference>
<dbReference type="GO" id="GO:0070059">
    <property type="term" value="P:intrinsic apoptotic signaling pathway in response to endoplasmic reticulum stress"/>
    <property type="evidence" value="ECO:0007669"/>
    <property type="project" value="TreeGrafter"/>
</dbReference>
<accession>A0AA85AJX1</accession>
<dbReference type="GO" id="GO:0004674">
    <property type="term" value="F:protein serine/threonine kinase activity"/>
    <property type="evidence" value="ECO:0007669"/>
    <property type="project" value="InterPro"/>
</dbReference>
<evidence type="ECO:0000313" key="13">
    <source>
        <dbReference type="WBParaSite" id="SMRG1_89640.3"/>
    </source>
</evidence>
<keyword evidence="6" id="KW-0067">ATP-binding</keyword>
<keyword evidence="2" id="KW-0808">Transferase</keyword>
<dbReference type="SUPFAM" id="SSF56112">
    <property type="entry name" value="Protein kinase-like (PK-like)"/>
    <property type="match status" value="1"/>
</dbReference>
<dbReference type="GO" id="GO:0004521">
    <property type="term" value="F:RNA endonuclease activity"/>
    <property type="evidence" value="ECO:0007669"/>
    <property type="project" value="InterPro"/>
</dbReference>
<proteinExistence type="predicted"/>
<dbReference type="InterPro" id="IPR045133">
    <property type="entry name" value="IRE1/2-like"/>
</dbReference>
<feature type="region of interest" description="Disordered" evidence="8">
    <location>
        <begin position="1008"/>
        <end position="1027"/>
    </location>
</feature>
<dbReference type="Gene3D" id="3.30.200.20">
    <property type="entry name" value="Phosphorylase Kinase, domain 1"/>
    <property type="match status" value="1"/>
</dbReference>
<dbReference type="GO" id="GO:0006397">
    <property type="term" value="P:mRNA processing"/>
    <property type="evidence" value="ECO:0007669"/>
    <property type="project" value="InterPro"/>
</dbReference>
<dbReference type="Proteomes" id="UP000050790">
    <property type="component" value="Unassembled WGS sequence"/>
</dbReference>
<feature type="transmembrane region" description="Helical" evidence="9">
    <location>
        <begin position="6"/>
        <end position="25"/>
    </location>
</feature>
<feature type="region of interest" description="Disordered" evidence="8">
    <location>
        <begin position="1145"/>
        <end position="1165"/>
    </location>
</feature>
<dbReference type="PROSITE" id="PS00108">
    <property type="entry name" value="PROTEIN_KINASE_ST"/>
    <property type="match status" value="1"/>
</dbReference>
<comment type="subcellular location">
    <subcellularLocation>
        <location evidence="1">Membrane</location>
        <topology evidence="1">Single-pass membrane protein</topology>
    </subcellularLocation>
</comment>
<feature type="region of interest" description="Disordered" evidence="8">
    <location>
        <begin position="1409"/>
        <end position="1434"/>
    </location>
</feature>
<evidence type="ECO:0000256" key="5">
    <source>
        <dbReference type="ARBA" id="ARBA00022741"/>
    </source>
</evidence>
<feature type="compositionally biased region" description="Low complexity" evidence="8">
    <location>
        <begin position="1008"/>
        <end position="1018"/>
    </location>
</feature>
<evidence type="ECO:0000256" key="2">
    <source>
        <dbReference type="ARBA" id="ARBA00022679"/>
    </source>
</evidence>
<dbReference type="Pfam" id="PF06479">
    <property type="entry name" value="Ribonuc_2-5A"/>
    <property type="match status" value="1"/>
</dbReference>
<feature type="region of interest" description="Disordered" evidence="8">
    <location>
        <begin position="281"/>
        <end position="302"/>
    </location>
</feature>
<evidence type="ECO:0000259" key="10">
    <source>
        <dbReference type="PROSITE" id="PS50011"/>
    </source>
</evidence>
<dbReference type="PROSITE" id="PS51392">
    <property type="entry name" value="KEN"/>
    <property type="match status" value="1"/>
</dbReference>
<evidence type="ECO:0000256" key="8">
    <source>
        <dbReference type="SAM" id="MobiDB-lite"/>
    </source>
</evidence>
<keyword evidence="3 9" id="KW-0812">Transmembrane</keyword>
<dbReference type="InterPro" id="IPR038357">
    <property type="entry name" value="KEN_sf"/>
</dbReference>
<dbReference type="InterPro" id="IPR010513">
    <property type="entry name" value="KEN_dom"/>
</dbReference>
<evidence type="ECO:0000256" key="1">
    <source>
        <dbReference type="ARBA" id="ARBA00004167"/>
    </source>
</evidence>
<evidence type="ECO:0000256" key="3">
    <source>
        <dbReference type="ARBA" id="ARBA00022692"/>
    </source>
</evidence>
<protein>
    <submittedName>
        <fullName evidence="13">Uncharacterized protein</fullName>
    </submittedName>
</protein>
<feature type="domain" description="Protein kinase" evidence="10">
    <location>
        <begin position="653"/>
        <end position="1103"/>
    </location>
</feature>
<dbReference type="SMART" id="SM00220">
    <property type="entry name" value="S_TKc"/>
    <property type="match status" value="1"/>
</dbReference>
<evidence type="ECO:0000256" key="4">
    <source>
        <dbReference type="ARBA" id="ARBA00022729"/>
    </source>
</evidence>
<evidence type="ECO:0000256" key="6">
    <source>
        <dbReference type="ARBA" id="ARBA00022840"/>
    </source>
</evidence>
<evidence type="ECO:0000256" key="7">
    <source>
        <dbReference type="ARBA" id="ARBA00022989"/>
    </source>
</evidence>
<dbReference type="GO" id="GO:0005524">
    <property type="term" value="F:ATP binding"/>
    <property type="evidence" value="ECO:0007669"/>
    <property type="project" value="UniProtKB-KW"/>
</dbReference>
<dbReference type="SUPFAM" id="SSF50998">
    <property type="entry name" value="Quinoprotein alcohol dehydrogenase-like"/>
    <property type="match status" value="1"/>
</dbReference>
<dbReference type="PROSITE" id="PS50011">
    <property type="entry name" value="PROTEIN_KINASE_DOM"/>
    <property type="match status" value="1"/>
</dbReference>
<dbReference type="InterPro" id="IPR000719">
    <property type="entry name" value="Prot_kinase_dom"/>
</dbReference>
<name>A0AA85AJX1_9TREM</name>
<evidence type="ECO:0000259" key="11">
    <source>
        <dbReference type="PROSITE" id="PS51392"/>
    </source>
</evidence>
<dbReference type="InterPro" id="IPR008271">
    <property type="entry name" value="Ser/Thr_kinase_AS"/>
</dbReference>
<feature type="compositionally biased region" description="Basic residues" evidence="8">
    <location>
        <begin position="1414"/>
        <end position="1431"/>
    </location>
</feature>
<organism evidence="12 13">
    <name type="scientific">Schistosoma margrebowiei</name>
    <dbReference type="NCBI Taxonomy" id="48269"/>
    <lineage>
        <taxon>Eukaryota</taxon>
        <taxon>Metazoa</taxon>
        <taxon>Spiralia</taxon>
        <taxon>Lophotrochozoa</taxon>
        <taxon>Platyhelminthes</taxon>
        <taxon>Trematoda</taxon>
        <taxon>Digenea</taxon>
        <taxon>Strigeidida</taxon>
        <taxon>Schistosomatoidea</taxon>
        <taxon>Schistosomatidae</taxon>
        <taxon>Schistosoma</taxon>
    </lineage>
</organism>
<dbReference type="InterPro" id="IPR011047">
    <property type="entry name" value="Quinoprotein_ADH-like_sf"/>
</dbReference>
<sequence>MGIRISVLFIKVYILTAIYFIAIICTTRNHDYEYSHSLKLSKIPNDSYILIHTLGGEILCVHRRSGHVKWKFDSGMLFLNSLHSVVLASALSASYDNGPLLVVDPISGSLYEYASSVSEFLFQLLDHSIMGHVRRSPAYYKNYLSLGSKSDFWTSVDMNSGKIFESVFQNYVDKCPTSFNNENVDKLQNSAEEETDIINLGRTQYNLVLRDRFTGLVRLNITYNTFASHTEADLQNYDLQHVAITQPALLTFEGSKLIWSLPLSSPVIGMYALWSPSDSSSSVHATNENTNNNINSNNKESIKETTKLPRILRRIAFTTYALDLHNMTNPTDDQIYDELEAKFNGTLDLAPSLYIGRSKSTPVYALMCLAEATLRIRGLRRASEMYMLEGPKNLIVMGNNQQTTTTTKTTITTDTNNNNNHKDNWPTGLIGLYELPTSYKKTSSWDDNRIDDQPMSTLKRGKRLKRLSSISSSDSSTMWAVIVPPPSPLTHPTETVNSSKITILRDLPVNKTYINGIDKYSDDKHAKITPTNKLFWLLSIFFTVLCIPPVFVYFINHFVKSNTMSCLTLISNFKTICKNFTIVYNVVSKSYATNIDMKNSRLSASALKTKTDLSQETSSIVAGLLPSHFDTPDSSGWAGCSAQEVGQPEPIRFNLNKVLGHGANGTMVFAGTYGPHETAVKRIVRHPLLEKHWRREHAILLKHQHPHLVRCYWTGSTANFHYLVMQRCSLSLNEALTSLSSSNALQSDDINSTDPIKASLLNDLGLTPVQIIHQFILAVACLHRNQIVHRDLKPSNILIILDNSSNKVNNNNSTGKARVVVGDFGLSRPLPTDQHEQQHQDTFNSIGPHISVKIQQIKSRSLSSTSYQNDSSVEFNSSENDIQSDVTSVTNNNSNNVFGISVRYGDQEEYTPGIVNNSRNPNVNNYHNDKNQVSDNSVCFTFGTLGWMAPELCDAESASQVTCAIDIFACGLLAYYVLTYGKHPYDCCSKELNKFQIDKNTQSTTVCSSVSSSSSFTTSGGGGGDSSCDTVNEVKSFRCTTLSRQHERQLAIAEGRLPNLDILTENPINVHESYLARYLVQTMLSSNPNDRPTAEEITYYPLFWSPNKVIRFISELSNVMDIKDLSFDIPSQGCTSTNHSVDAADGNCTQDNNNNNGGSTPTTNYQSVREQRFDNYHQQQMLNDLIRYRNWVFNEHWFARLEPELVDNLLSNRSYQDTSLIYLLRAIRNKHNHFWSLPEHIRAIYGYNQEGMSIYWTMRFPALLPLIYGLCNKHFTGTINFSEFLPPKSICKIYVGAPKNCPWWPIWNTSSIDNNEIDEISIQENNSTKSHVQFNQNANKSKNLYVNSRWKRGDIMPSYSLELSKPYTKPSDIMNKSLKISVKHECDQELKYETIYPNEVDPNDDVWNNTTVHSSHRRRRPNQPKKIRPSKKQFTIQRRQDLISIAGTELPSIYENK</sequence>
<dbReference type="WBParaSite" id="SMRG1_89640.3">
    <property type="protein sequence ID" value="SMRG1_89640.3"/>
    <property type="gene ID" value="SMRG1_89640"/>
</dbReference>
<feature type="domain" description="KEN" evidence="11">
    <location>
        <begin position="1106"/>
        <end position="1287"/>
    </location>
</feature>
<keyword evidence="9" id="KW-0472">Membrane</keyword>
<keyword evidence="4" id="KW-0732">Signal</keyword>
<dbReference type="GO" id="GO:0051082">
    <property type="term" value="F:unfolded protein binding"/>
    <property type="evidence" value="ECO:0007669"/>
    <property type="project" value="TreeGrafter"/>
</dbReference>
<feature type="transmembrane region" description="Helical" evidence="9">
    <location>
        <begin position="534"/>
        <end position="555"/>
    </location>
</feature>
<dbReference type="GO" id="GO:1990604">
    <property type="term" value="C:IRE1-TRAF2-ASK1 complex"/>
    <property type="evidence" value="ECO:0007669"/>
    <property type="project" value="TreeGrafter"/>
</dbReference>
<dbReference type="GO" id="GO:0036498">
    <property type="term" value="P:IRE1-mediated unfolded protein response"/>
    <property type="evidence" value="ECO:0007669"/>
    <property type="project" value="TreeGrafter"/>
</dbReference>
<feature type="compositionally biased region" description="Low complexity" evidence="8">
    <location>
        <begin position="1146"/>
        <end position="1164"/>
    </location>
</feature>